<keyword evidence="9" id="KW-1185">Reference proteome</keyword>
<evidence type="ECO:0000313" key="9">
    <source>
        <dbReference type="Proteomes" id="UP000470082"/>
    </source>
</evidence>
<dbReference type="InterPro" id="IPR052518">
    <property type="entry name" value="CHR_Transporter"/>
</dbReference>
<evidence type="ECO:0000256" key="3">
    <source>
        <dbReference type="ARBA" id="ARBA00022475"/>
    </source>
</evidence>
<evidence type="ECO:0000256" key="4">
    <source>
        <dbReference type="ARBA" id="ARBA00022692"/>
    </source>
</evidence>
<name>A0A7X2T3M8_9FIRM</name>
<evidence type="ECO:0000256" key="1">
    <source>
        <dbReference type="ARBA" id="ARBA00004651"/>
    </source>
</evidence>
<dbReference type="Pfam" id="PF02417">
    <property type="entry name" value="Chromate_transp"/>
    <property type="match status" value="1"/>
</dbReference>
<feature type="transmembrane region" description="Helical" evidence="7">
    <location>
        <begin position="111"/>
        <end position="128"/>
    </location>
</feature>
<dbReference type="PANTHER" id="PTHR43663">
    <property type="entry name" value="CHROMATE TRANSPORT PROTEIN-RELATED"/>
    <property type="match status" value="1"/>
</dbReference>
<protein>
    <submittedName>
        <fullName evidence="8">Chromate transporter</fullName>
    </submittedName>
</protein>
<evidence type="ECO:0000256" key="6">
    <source>
        <dbReference type="ARBA" id="ARBA00023136"/>
    </source>
</evidence>
<dbReference type="GO" id="GO:0015109">
    <property type="term" value="F:chromate transmembrane transporter activity"/>
    <property type="evidence" value="ECO:0007669"/>
    <property type="project" value="InterPro"/>
</dbReference>
<evidence type="ECO:0000256" key="5">
    <source>
        <dbReference type="ARBA" id="ARBA00022989"/>
    </source>
</evidence>
<accession>A0A7X2T3M8</accession>
<keyword evidence="4 7" id="KW-0812">Transmembrane</keyword>
<sequence length="183" mass="19954">MKIYIELFLTFAKIGAFTFGGGYAMLPMLQKEVVDKKHWATDEEIMDYYAVGQCTPGVIFVNTATFIGYYQKGIIGGIIATLGVVFPSIVIISLIASILQNFADIEIVQHALHGIRIAVCILVLNATLKLFKTGVKDLTGIIIFILSLVLTYTSIVPTIVIVILSAITGILFSYIKMKKGGSK</sequence>
<keyword evidence="3" id="KW-1003">Cell membrane</keyword>
<reference evidence="8 9" key="1">
    <citation type="submission" date="2019-08" db="EMBL/GenBank/DDBJ databases">
        <title>In-depth cultivation of the pig gut microbiome towards novel bacterial diversity and tailored functional studies.</title>
        <authorList>
            <person name="Wylensek D."/>
            <person name="Hitch T.C.A."/>
            <person name="Clavel T."/>
        </authorList>
    </citation>
    <scope>NUCLEOTIDE SEQUENCE [LARGE SCALE GENOMIC DNA]</scope>
    <source>
        <strain evidence="8 9">LKV-178-WT-2G</strain>
    </source>
</reference>
<keyword evidence="6 7" id="KW-0472">Membrane</keyword>
<organism evidence="8 9">
    <name type="scientific">Floccifex porci</name>
    <dbReference type="NCBI Taxonomy" id="2606629"/>
    <lineage>
        <taxon>Bacteria</taxon>
        <taxon>Bacillati</taxon>
        <taxon>Bacillota</taxon>
        <taxon>Erysipelotrichia</taxon>
        <taxon>Erysipelotrichales</taxon>
        <taxon>Erysipelotrichaceae</taxon>
        <taxon>Floccifex</taxon>
    </lineage>
</organism>
<dbReference type="RefSeq" id="WP_154460175.1">
    <property type="nucleotide sequence ID" value="NZ_JBJEEW010000021.1"/>
</dbReference>
<proteinExistence type="inferred from homology"/>
<comment type="subcellular location">
    <subcellularLocation>
        <location evidence="1">Cell membrane</location>
        <topology evidence="1">Multi-pass membrane protein</topology>
    </subcellularLocation>
</comment>
<feature type="transmembrane region" description="Helical" evidence="7">
    <location>
        <begin position="7"/>
        <end position="28"/>
    </location>
</feature>
<comment type="similarity">
    <text evidence="2">Belongs to the chromate ion transporter (CHR) (TC 2.A.51) family.</text>
</comment>
<dbReference type="AlphaFoldDB" id="A0A7X2T3M8"/>
<dbReference type="Proteomes" id="UP000470082">
    <property type="component" value="Unassembled WGS sequence"/>
</dbReference>
<evidence type="ECO:0000313" key="8">
    <source>
        <dbReference type="EMBL" id="MSS01637.1"/>
    </source>
</evidence>
<feature type="transmembrane region" description="Helical" evidence="7">
    <location>
        <begin position="158"/>
        <end position="175"/>
    </location>
</feature>
<dbReference type="GO" id="GO:0005886">
    <property type="term" value="C:plasma membrane"/>
    <property type="evidence" value="ECO:0007669"/>
    <property type="project" value="UniProtKB-SubCell"/>
</dbReference>
<keyword evidence="5 7" id="KW-1133">Transmembrane helix</keyword>
<dbReference type="PANTHER" id="PTHR43663:SF1">
    <property type="entry name" value="CHROMATE TRANSPORTER"/>
    <property type="match status" value="1"/>
</dbReference>
<dbReference type="EMBL" id="VUMM01000010">
    <property type="protein sequence ID" value="MSS01637.1"/>
    <property type="molecule type" value="Genomic_DNA"/>
</dbReference>
<evidence type="ECO:0000256" key="7">
    <source>
        <dbReference type="SAM" id="Phobius"/>
    </source>
</evidence>
<dbReference type="InterPro" id="IPR003370">
    <property type="entry name" value="Chromate_transpt"/>
</dbReference>
<gene>
    <name evidence="8" type="ORF">FYJ50_05935</name>
</gene>
<evidence type="ECO:0000256" key="2">
    <source>
        <dbReference type="ARBA" id="ARBA00005262"/>
    </source>
</evidence>
<feature type="transmembrane region" description="Helical" evidence="7">
    <location>
        <begin position="77"/>
        <end position="99"/>
    </location>
</feature>
<comment type="caution">
    <text evidence="8">The sequence shown here is derived from an EMBL/GenBank/DDBJ whole genome shotgun (WGS) entry which is preliminary data.</text>
</comment>